<dbReference type="EMBL" id="CAKMRJ010002223">
    <property type="protein sequence ID" value="CAH1425853.1"/>
    <property type="molecule type" value="Genomic_DNA"/>
</dbReference>
<sequence>MKSNILYLLLKKCNGKAHAIYDNRNSRKSRSKIPEISIQLHSLTTHKLFAFLPVVYRRLLLGNPNDLNPTGCIISVDSPRSTNGLVINVAELIEVSESQSHS</sequence>
<comment type="caution">
    <text evidence="1">The sequence shown here is derived from an EMBL/GenBank/DDBJ whole genome shotgun (WGS) entry which is preliminary data.</text>
</comment>
<dbReference type="AlphaFoldDB" id="A0AAU9MMD7"/>
<gene>
    <name evidence="1" type="ORF">LVIROSA_LOCUS12970</name>
</gene>
<accession>A0AAU9MMD7</accession>
<dbReference type="Proteomes" id="UP001157418">
    <property type="component" value="Unassembled WGS sequence"/>
</dbReference>
<evidence type="ECO:0000313" key="2">
    <source>
        <dbReference type="Proteomes" id="UP001157418"/>
    </source>
</evidence>
<name>A0AAU9MMD7_9ASTR</name>
<evidence type="ECO:0000313" key="1">
    <source>
        <dbReference type="EMBL" id="CAH1425853.1"/>
    </source>
</evidence>
<reference evidence="1 2" key="1">
    <citation type="submission" date="2022-01" db="EMBL/GenBank/DDBJ databases">
        <authorList>
            <person name="Xiong W."/>
            <person name="Schranz E."/>
        </authorList>
    </citation>
    <scope>NUCLEOTIDE SEQUENCE [LARGE SCALE GENOMIC DNA]</scope>
</reference>
<keyword evidence="2" id="KW-1185">Reference proteome</keyword>
<protein>
    <submittedName>
        <fullName evidence="1">Uncharacterized protein</fullName>
    </submittedName>
</protein>
<proteinExistence type="predicted"/>
<organism evidence="1 2">
    <name type="scientific">Lactuca virosa</name>
    <dbReference type="NCBI Taxonomy" id="75947"/>
    <lineage>
        <taxon>Eukaryota</taxon>
        <taxon>Viridiplantae</taxon>
        <taxon>Streptophyta</taxon>
        <taxon>Embryophyta</taxon>
        <taxon>Tracheophyta</taxon>
        <taxon>Spermatophyta</taxon>
        <taxon>Magnoliopsida</taxon>
        <taxon>eudicotyledons</taxon>
        <taxon>Gunneridae</taxon>
        <taxon>Pentapetalae</taxon>
        <taxon>asterids</taxon>
        <taxon>campanulids</taxon>
        <taxon>Asterales</taxon>
        <taxon>Asteraceae</taxon>
        <taxon>Cichorioideae</taxon>
        <taxon>Cichorieae</taxon>
        <taxon>Lactucinae</taxon>
        <taxon>Lactuca</taxon>
    </lineage>
</organism>